<dbReference type="InterPro" id="IPR010982">
    <property type="entry name" value="Lambda_DNA-bd_dom_sf"/>
</dbReference>
<dbReference type="EMBL" id="CABFLD010000038">
    <property type="protein sequence ID" value="VTX72756.1"/>
    <property type="molecule type" value="Genomic_DNA"/>
</dbReference>
<organism evidence="2 3">
    <name type="scientific">Haemophilus influenzae</name>
    <dbReference type="NCBI Taxonomy" id="727"/>
    <lineage>
        <taxon>Bacteria</taxon>
        <taxon>Pseudomonadati</taxon>
        <taxon>Pseudomonadota</taxon>
        <taxon>Gammaproteobacteria</taxon>
        <taxon>Pasteurellales</taxon>
        <taxon>Pasteurellaceae</taxon>
        <taxon>Haemophilus</taxon>
    </lineage>
</organism>
<reference evidence="2" key="1">
    <citation type="submission" date="2019-05" db="EMBL/GenBank/DDBJ databases">
        <authorList>
            <person name="Hibberd M."/>
        </authorList>
    </citation>
    <scope>NUCLEOTIDE SEQUENCE</scope>
    <source>
        <strain evidence="2">Haemophilus_influenzae_BgEED16</strain>
    </source>
</reference>
<feature type="domain" description="HTH cro/C1-type" evidence="1">
    <location>
        <begin position="8"/>
        <end position="61"/>
    </location>
</feature>
<dbReference type="SUPFAM" id="SSF47413">
    <property type="entry name" value="lambda repressor-like DNA-binding domains"/>
    <property type="match status" value="1"/>
</dbReference>
<accession>A0AAX3IU58</accession>
<protein>
    <submittedName>
        <fullName evidence="2">Helix-turn-helix domain protein</fullName>
    </submittedName>
</protein>
<sequence length="115" mass="12669">MNDFGKIIRKARIDTGETLSTMAKALGKTVSFLSAIETGVKKIPMEIVPQIREYLVSKGANTTDLLHLEDHANIVNGSIKLDGLKPSQKQMMATFARSDLSQEQLDLINKILNAK</sequence>
<evidence type="ECO:0000259" key="1">
    <source>
        <dbReference type="PROSITE" id="PS50943"/>
    </source>
</evidence>
<dbReference type="Proteomes" id="UP000658741">
    <property type="component" value="Unassembled WGS sequence"/>
</dbReference>
<proteinExistence type="predicted"/>
<dbReference type="PROSITE" id="PS50943">
    <property type="entry name" value="HTH_CROC1"/>
    <property type="match status" value="1"/>
</dbReference>
<dbReference type="RefSeq" id="WP_105896033.1">
    <property type="nucleotide sequence ID" value="NZ_AP018777.1"/>
</dbReference>
<gene>
    <name evidence="2" type="ORF">CAGEJMGA_01441</name>
</gene>
<dbReference type="GO" id="GO:0003677">
    <property type="term" value="F:DNA binding"/>
    <property type="evidence" value="ECO:0007669"/>
    <property type="project" value="InterPro"/>
</dbReference>
<evidence type="ECO:0000313" key="2">
    <source>
        <dbReference type="EMBL" id="VTX72756.1"/>
    </source>
</evidence>
<dbReference type="CDD" id="cd00093">
    <property type="entry name" value="HTH_XRE"/>
    <property type="match status" value="1"/>
</dbReference>
<evidence type="ECO:0000313" key="3">
    <source>
        <dbReference type="Proteomes" id="UP000658741"/>
    </source>
</evidence>
<comment type="caution">
    <text evidence="2">The sequence shown here is derived from an EMBL/GenBank/DDBJ whole genome shotgun (WGS) entry which is preliminary data.</text>
</comment>
<dbReference type="InterPro" id="IPR001387">
    <property type="entry name" value="Cro/C1-type_HTH"/>
</dbReference>
<dbReference type="AlphaFoldDB" id="A0AAX3IU58"/>
<name>A0AAX3IU58_HAEIF</name>
<dbReference type="Gene3D" id="1.10.260.40">
    <property type="entry name" value="lambda repressor-like DNA-binding domains"/>
    <property type="match status" value="1"/>
</dbReference>